<evidence type="ECO:0000256" key="3">
    <source>
        <dbReference type="ARBA" id="ARBA00023082"/>
    </source>
</evidence>
<dbReference type="RefSeq" id="WP_106152120.1">
    <property type="nucleotide sequence ID" value="NZ_PVTS01000003.1"/>
</dbReference>
<feature type="domain" description="RNA polymerase sigma factor 70 region 4 type 2" evidence="6">
    <location>
        <begin position="122"/>
        <end position="175"/>
    </location>
</feature>
<dbReference type="Pfam" id="PF08281">
    <property type="entry name" value="Sigma70_r4_2"/>
    <property type="match status" value="1"/>
</dbReference>
<dbReference type="InterPro" id="IPR007627">
    <property type="entry name" value="RNA_pol_sigma70_r2"/>
</dbReference>
<evidence type="ECO:0000313" key="7">
    <source>
        <dbReference type="EMBL" id="RCW29554.1"/>
    </source>
</evidence>
<evidence type="ECO:0000256" key="1">
    <source>
        <dbReference type="ARBA" id="ARBA00010641"/>
    </source>
</evidence>
<dbReference type="PANTHER" id="PTHR43133:SF60">
    <property type="entry name" value="RNA POLYMERASE SIGMA FACTOR SIGV"/>
    <property type="match status" value="1"/>
</dbReference>
<proteinExistence type="inferred from homology"/>
<evidence type="ECO:0000259" key="5">
    <source>
        <dbReference type="Pfam" id="PF04542"/>
    </source>
</evidence>
<evidence type="ECO:0000256" key="4">
    <source>
        <dbReference type="ARBA" id="ARBA00023163"/>
    </source>
</evidence>
<dbReference type="GO" id="GO:0006352">
    <property type="term" value="P:DNA-templated transcription initiation"/>
    <property type="evidence" value="ECO:0007669"/>
    <property type="project" value="InterPro"/>
</dbReference>
<dbReference type="GO" id="GO:0016987">
    <property type="term" value="F:sigma factor activity"/>
    <property type="evidence" value="ECO:0007669"/>
    <property type="project" value="UniProtKB-KW"/>
</dbReference>
<dbReference type="Pfam" id="PF04542">
    <property type="entry name" value="Sigma70_r2"/>
    <property type="match status" value="1"/>
</dbReference>
<dbReference type="EMBL" id="QPIZ01000027">
    <property type="protein sequence ID" value="RCW29554.1"/>
    <property type="molecule type" value="Genomic_DNA"/>
</dbReference>
<dbReference type="InterPro" id="IPR039425">
    <property type="entry name" value="RNA_pol_sigma-70-like"/>
</dbReference>
<evidence type="ECO:0000259" key="6">
    <source>
        <dbReference type="Pfam" id="PF08281"/>
    </source>
</evidence>
<dbReference type="Gene3D" id="1.10.10.10">
    <property type="entry name" value="Winged helix-like DNA-binding domain superfamily/Winged helix DNA-binding domain"/>
    <property type="match status" value="1"/>
</dbReference>
<organism evidence="7 8">
    <name type="scientific">Marinilabilia salmonicolor</name>
    <dbReference type="NCBI Taxonomy" id="989"/>
    <lineage>
        <taxon>Bacteria</taxon>
        <taxon>Pseudomonadati</taxon>
        <taxon>Bacteroidota</taxon>
        <taxon>Bacteroidia</taxon>
        <taxon>Marinilabiliales</taxon>
        <taxon>Marinilabiliaceae</taxon>
        <taxon>Marinilabilia</taxon>
    </lineage>
</organism>
<keyword evidence="8" id="KW-1185">Reference proteome</keyword>
<dbReference type="STRING" id="1168289.GCA_000259075_00361"/>
<keyword evidence="4" id="KW-0804">Transcription</keyword>
<accession>A0A2T0XR48</accession>
<dbReference type="CDD" id="cd06171">
    <property type="entry name" value="Sigma70_r4"/>
    <property type="match status" value="1"/>
</dbReference>
<dbReference type="InterPro" id="IPR013249">
    <property type="entry name" value="RNA_pol_sigma70_r4_t2"/>
</dbReference>
<keyword evidence="2" id="KW-0805">Transcription regulation</keyword>
<dbReference type="InterPro" id="IPR014284">
    <property type="entry name" value="RNA_pol_sigma-70_dom"/>
</dbReference>
<dbReference type="InterPro" id="IPR013325">
    <property type="entry name" value="RNA_pol_sigma_r2"/>
</dbReference>
<name>A0A2T0XR48_9BACT</name>
<gene>
    <name evidence="7" type="ORF">DFO77_12747</name>
</gene>
<dbReference type="AlphaFoldDB" id="A0A2T0XR48"/>
<dbReference type="OrthoDB" id="1027298at2"/>
<dbReference type="Gene3D" id="1.10.1740.10">
    <property type="match status" value="1"/>
</dbReference>
<evidence type="ECO:0000256" key="2">
    <source>
        <dbReference type="ARBA" id="ARBA00023015"/>
    </source>
</evidence>
<protein>
    <submittedName>
        <fullName evidence="7">RNA polymerase sigma-70 factor (ECF subfamily)</fullName>
    </submittedName>
</protein>
<comment type="caution">
    <text evidence="7">The sequence shown here is derived from an EMBL/GenBank/DDBJ whole genome shotgun (WGS) entry which is preliminary data.</text>
</comment>
<dbReference type="NCBIfam" id="TIGR02937">
    <property type="entry name" value="sigma70-ECF"/>
    <property type="match status" value="1"/>
</dbReference>
<evidence type="ECO:0000313" key="8">
    <source>
        <dbReference type="Proteomes" id="UP000252733"/>
    </source>
</evidence>
<dbReference type="PANTHER" id="PTHR43133">
    <property type="entry name" value="RNA POLYMERASE ECF-TYPE SIGMA FACTO"/>
    <property type="match status" value="1"/>
</dbReference>
<dbReference type="Proteomes" id="UP000252733">
    <property type="component" value="Unassembled WGS sequence"/>
</dbReference>
<comment type="similarity">
    <text evidence="1">Belongs to the sigma-70 factor family. ECF subfamily.</text>
</comment>
<reference evidence="7 8" key="1">
    <citation type="submission" date="2018-07" db="EMBL/GenBank/DDBJ databases">
        <title>Freshwater and sediment microbial communities from various areas in North America, analyzing microbe dynamics in response to fracking.</title>
        <authorList>
            <person name="Lamendella R."/>
        </authorList>
    </citation>
    <scope>NUCLEOTIDE SEQUENCE [LARGE SCALE GENOMIC DNA]</scope>
    <source>
        <strain evidence="7 8">160A</strain>
    </source>
</reference>
<dbReference type="InterPro" id="IPR013324">
    <property type="entry name" value="RNA_pol_sigma_r3/r4-like"/>
</dbReference>
<keyword evidence="3" id="KW-0731">Sigma factor</keyword>
<dbReference type="SUPFAM" id="SSF88659">
    <property type="entry name" value="Sigma3 and sigma4 domains of RNA polymerase sigma factors"/>
    <property type="match status" value="1"/>
</dbReference>
<dbReference type="SUPFAM" id="SSF88946">
    <property type="entry name" value="Sigma2 domain of RNA polymerase sigma factors"/>
    <property type="match status" value="1"/>
</dbReference>
<dbReference type="GO" id="GO:0003677">
    <property type="term" value="F:DNA binding"/>
    <property type="evidence" value="ECO:0007669"/>
    <property type="project" value="InterPro"/>
</dbReference>
<dbReference type="InterPro" id="IPR036388">
    <property type="entry name" value="WH-like_DNA-bd_sf"/>
</dbReference>
<feature type="domain" description="RNA polymerase sigma-70 region 2" evidence="5">
    <location>
        <begin position="25"/>
        <end position="91"/>
    </location>
</feature>
<sequence length="181" mass="21018">MQTTPTDIDLVQQAQEGKTEAFSVLVDRYRQKVFQTCMGFLHNTDDAEDLTQEIFVKAWNALESFDRRAAFSTWLYRISVNKAINQTRRNKLRTFTGINDEVTESGYADEDAENNLMRSEQREQIKNAVSKLKTRQKKAFVLFYYQELSLTEVADVLEMSPKATESLIFRARKKLQGLLSR</sequence>